<dbReference type="GO" id="GO:0046872">
    <property type="term" value="F:metal ion binding"/>
    <property type="evidence" value="ECO:0007669"/>
    <property type="project" value="UniProtKB-KW"/>
</dbReference>
<dbReference type="InterPro" id="IPR036412">
    <property type="entry name" value="HAD-like_sf"/>
</dbReference>
<evidence type="ECO:0000256" key="1">
    <source>
        <dbReference type="ARBA" id="ARBA00001946"/>
    </source>
</evidence>
<dbReference type="PANTHER" id="PTHR20889:SF12">
    <property type="entry name" value="LP01149P"/>
    <property type="match status" value="1"/>
</dbReference>
<evidence type="ECO:0000313" key="7">
    <source>
        <dbReference type="Proteomes" id="UP000541444"/>
    </source>
</evidence>
<keyword evidence="5" id="KW-0812">Transmembrane</keyword>
<evidence type="ECO:0000256" key="2">
    <source>
        <dbReference type="ARBA" id="ARBA00022723"/>
    </source>
</evidence>
<proteinExistence type="predicted"/>
<feature type="transmembrane region" description="Helical" evidence="5">
    <location>
        <begin position="118"/>
        <end position="144"/>
    </location>
</feature>
<protein>
    <submittedName>
        <fullName evidence="6">Uncharacterized protein</fullName>
    </submittedName>
</protein>
<dbReference type="GO" id="GO:0016791">
    <property type="term" value="F:phosphatase activity"/>
    <property type="evidence" value="ECO:0007669"/>
    <property type="project" value="InterPro"/>
</dbReference>
<dbReference type="Pfam" id="PF06888">
    <property type="entry name" value="Put_Phosphatase"/>
    <property type="match status" value="1"/>
</dbReference>
<dbReference type="InterPro" id="IPR006384">
    <property type="entry name" value="HAD_hydro_PyrdxlP_Pase-like"/>
</dbReference>
<name>A0A7J7P565_9MAGN</name>
<keyword evidence="4" id="KW-0460">Magnesium</keyword>
<dbReference type="PANTHER" id="PTHR20889">
    <property type="entry name" value="PHOSPHATASE, ORPHAN 1, 2"/>
    <property type="match status" value="1"/>
</dbReference>
<dbReference type="NCBIfam" id="TIGR01489">
    <property type="entry name" value="DKMTPPase-SF"/>
    <property type="match status" value="1"/>
</dbReference>
<evidence type="ECO:0000256" key="4">
    <source>
        <dbReference type="ARBA" id="ARBA00022842"/>
    </source>
</evidence>
<dbReference type="OrthoDB" id="10267182at2759"/>
<keyword evidence="5" id="KW-1133">Transmembrane helix</keyword>
<dbReference type="InterPro" id="IPR016965">
    <property type="entry name" value="Pase_PHOSPHO-typ"/>
</dbReference>
<keyword evidence="7" id="KW-1185">Reference proteome</keyword>
<organism evidence="6 7">
    <name type="scientific">Kingdonia uniflora</name>
    <dbReference type="NCBI Taxonomy" id="39325"/>
    <lineage>
        <taxon>Eukaryota</taxon>
        <taxon>Viridiplantae</taxon>
        <taxon>Streptophyta</taxon>
        <taxon>Embryophyta</taxon>
        <taxon>Tracheophyta</taxon>
        <taxon>Spermatophyta</taxon>
        <taxon>Magnoliopsida</taxon>
        <taxon>Ranunculales</taxon>
        <taxon>Circaeasteraceae</taxon>
        <taxon>Kingdonia</taxon>
    </lineage>
</organism>
<keyword evidence="2" id="KW-0479">Metal-binding</keyword>
<dbReference type="AlphaFoldDB" id="A0A7J7P565"/>
<evidence type="ECO:0000256" key="3">
    <source>
        <dbReference type="ARBA" id="ARBA00022801"/>
    </source>
</evidence>
<accession>A0A7J7P565</accession>
<dbReference type="Gene3D" id="3.40.50.1000">
    <property type="entry name" value="HAD superfamily/HAD-like"/>
    <property type="match status" value="1"/>
</dbReference>
<dbReference type="InterPro" id="IPR023214">
    <property type="entry name" value="HAD_sf"/>
</dbReference>
<keyword evidence="3" id="KW-0378">Hydrolase</keyword>
<dbReference type="Proteomes" id="UP000541444">
    <property type="component" value="Unassembled WGS sequence"/>
</dbReference>
<dbReference type="EMBL" id="JACGCM010000262">
    <property type="protein sequence ID" value="KAF6174480.1"/>
    <property type="molecule type" value="Genomic_DNA"/>
</dbReference>
<dbReference type="SUPFAM" id="SSF56784">
    <property type="entry name" value="HAD-like"/>
    <property type="match status" value="1"/>
</dbReference>
<feature type="transmembrane region" description="Helical" evidence="5">
    <location>
        <begin position="156"/>
        <end position="175"/>
    </location>
</feature>
<evidence type="ECO:0000256" key="5">
    <source>
        <dbReference type="SAM" id="Phobius"/>
    </source>
</evidence>
<comment type="cofactor">
    <cofactor evidence="1">
        <name>Mg(2+)</name>
        <dbReference type="ChEBI" id="CHEBI:18420"/>
    </cofactor>
</comment>
<sequence length="178" mass="20840">MMMIELHLQGKTIEDIANCLKRVALNPRIVQAIKSAHALGCDFRIVNHANVFFIETILEHYGLIRYFSEIKKNPSVIDKEGRLRILPYHDLEMSSHCSNPYPPNICKSIIIERIRESIFLMTHILFIPFIHSFSILGIFLFFILSAYHSVKLSFAFIFRIYSFIHFIRPLCIHFFPVV</sequence>
<evidence type="ECO:0000313" key="6">
    <source>
        <dbReference type="EMBL" id="KAF6174480.1"/>
    </source>
</evidence>
<keyword evidence="5" id="KW-0472">Membrane</keyword>
<gene>
    <name evidence="6" type="ORF">GIB67_004674</name>
</gene>
<comment type="caution">
    <text evidence="6">The sequence shown here is derived from an EMBL/GenBank/DDBJ whole genome shotgun (WGS) entry which is preliminary data.</text>
</comment>
<reference evidence="6 7" key="1">
    <citation type="journal article" date="2020" name="IScience">
        <title>Genome Sequencing of the Endangered Kingdonia uniflora (Circaeasteraceae, Ranunculales) Reveals Potential Mechanisms of Evolutionary Specialization.</title>
        <authorList>
            <person name="Sun Y."/>
            <person name="Deng T."/>
            <person name="Zhang A."/>
            <person name="Moore M.J."/>
            <person name="Landis J.B."/>
            <person name="Lin N."/>
            <person name="Zhang H."/>
            <person name="Zhang X."/>
            <person name="Huang J."/>
            <person name="Zhang X."/>
            <person name="Sun H."/>
            <person name="Wang H."/>
        </authorList>
    </citation>
    <scope>NUCLEOTIDE SEQUENCE [LARGE SCALE GENOMIC DNA]</scope>
    <source>
        <strain evidence="6">TB1705</strain>
        <tissue evidence="6">Leaf</tissue>
    </source>
</reference>